<dbReference type="PROSITE" id="PS50968">
    <property type="entry name" value="BIOTINYL_LIPOYL"/>
    <property type="match status" value="1"/>
</dbReference>
<sequence>MLSKRVVALARARGVIPRSTVGVLATSRSWELARRAPFHTTKLLKDETVKVPQMAESISEGTLKTWQKKVGDTVEADEEVATIETDKIDVSVNAPTAGKITELLANEEDTVSVGQDLFRIAPGEAGESSSPAASSEAAPPQAEKGSAETKAPTKQEPSPPPASTPSPAPSGKTEAKGTSKPASAPKDESKSAPTPTLAGGSRSENRVKMSRMRLRIAERLKESQNTAAFLTTFNEIDMSSLMEMRKRYKEEVLKQHDVKLGFMSAFARASALALKEIPAANASIEGDEIIYRDYVDLSVAVATPKGLVTPVIKNAESLSFVEFERELTALGKKAKDNKLTLEDMAGGSFTISNGGVFGSLYGTPIINLPQSAVLGMHATKDRPVVVNGQIVIRPIMVVALTYDHRLLDGREAVTFLVRVKEYIEDPRKMLLA</sequence>
<dbReference type="Pfam" id="PF00198">
    <property type="entry name" value="2-oxoacid_dh"/>
    <property type="match status" value="1"/>
</dbReference>
<feature type="compositionally biased region" description="Low complexity" evidence="13">
    <location>
        <begin position="122"/>
        <end position="143"/>
    </location>
</feature>
<dbReference type="Pfam" id="PF00364">
    <property type="entry name" value="Biotin_lipoyl"/>
    <property type="match status" value="1"/>
</dbReference>
<evidence type="ECO:0000256" key="13">
    <source>
        <dbReference type="SAM" id="MobiDB-lite"/>
    </source>
</evidence>
<keyword evidence="10" id="KW-0496">Mitochondrion</keyword>
<dbReference type="GO" id="GO:0004149">
    <property type="term" value="F:dihydrolipoyllysine-residue succinyltransferase activity"/>
    <property type="evidence" value="ECO:0007669"/>
    <property type="project" value="UniProtKB-EC"/>
</dbReference>
<evidence type="ECO:0000256" key="9">
    <source>
        <dbReference type="ARBA" id="ARBA00022946"/>
    </source>
</evidence>
<feature type="compositionally biased region" description="Pro residues" evidence="13">
    <location>
        <begin position="157"/>
        <end position="168"/>
    </location>
</feature>
<dbReference type="InterPro" id="IPR011053">
    <property type="entry name" value="Single_hybrid_motif"/>
</dbReference>
<evidence type="ECO:0000256" key="2">
    <source>
        <dbReference type="ARBA" id="ARBA00004173"/>
    </source>
</evidence>
<evidence type="ECO:0000256" key="5">
    <source>
        <dbReference type="ARBA" id="ARBA00012945"/>
    </source>
</evidence>
<name>A0AAD4QD82_9AGAM</name>
<evidence type="ECO:0000256" key="3">
    <source>
        <dbReference type="ARBA" id="ARBA00005145"/>
    </source>
</evidence>
<comment type="similarity">
    <text evidence="4">Belongs to the 2-oxoacid dehydrogenase family.</text>
</comment>
<evidence type="ECO:0000313" key="16">
    <source>
        <dbReference type="Proteomes" id="UP001201163"/>
    </source>
</evidence>
<dbReference type="CDD" id="cd06849">
    <property type="entry name" value="lipoyl_domain"/>
    <property type="match status" value="1"/>
</dbReference>
<dbReference type="PANTHER" id="PTHR43416">
    <property type="entry name" value="DIHYDROLIPOYLLYSINE-RESIDUE SUCCINYLTRANSFERASE COMPONENT OF 2-OXOGLUTARATE DEHYDROGENASE COMPLEX, MITOCHONDRIAL-RELATED"/>
    <property type="match status" value="1"/>
</dbReference>
<dbReference type="GO" id="GO:0045252">
    <property type="term" value="C:oxoglutarate dehydrogenase complex"/>
    <property type="evidence" value="ECO:0007669"/>
    <property type="project" value="InterPro"/>
</dbReference>
<dbReference type="SUPFAM" id="SSF52777">
    <property type="entry name" value="CoA-dependent acyltransferases"/>
    <property type="match status" value="1"/>
</dbReference>
<dbReference type="Gene3D" id="3.30.559.10">
    <property type="entry name" value="Chloramphenicol acetyltransferase-like domain"/>
    <property type="match status" value="1"/>
</dbReference>
<organism evidence="15 16">
    <name type="scientific">Lactarius akahatsu</name>
    <dbReference type="NCBI Taxonomy" id="416441"/>
    <lineage>
        <taxon>Eukaryota</taxon>
        <taxon>Fungi</taxon>
        <taxon>Dikarya</taxon>
        <taxon>Basidiomycota</taxon>
        <taxon>Agaricomycotina</taxon>
        <taxon>Agaricomycetes</taxon>
        <taxon>Russulales</taxon>
        <taxon>Russulaceae</taxon>
        <taxon>Lactarius</taxon>
    </lineage>
</organism>
<dbReference type="InterPro" id="IPR003016">
    <property type="entry name" value="2-oxoA_DH_lipoyl-BS"/>
</dbReference>
<dbReference type="NCBIfam" id="NF004309">
    <property type="entry name" value="PRK05704.1"/>
    <property type="match status" value="1"/>
</dbReference>
<proteinExistence type="inferred from homology"/>
<protein>
    <recommendedName>
        <fullName evidence="5">dihydrolipoyllysine-residue succinyltransferase</fullName>
        <ecNumber evidence="5">2.3.1.61</ecNumber>
    </recommendedName>
    <alternativeName>
        <fullName evidence="12">2-oxoglutarate dehydrogenase complex component E2</fullName>
    </alternativeName>
</protein>
<dbReference type="PANTHER" id="PTHR43416:SF5">
    <property type="entry name" value="DIHYDROLIPOYLLYSINE-RESIDUE SUCCINYLTRANSFERASE COMPONENT OF 2-OXOGLUTARATE DEHYDROGENASE COMPLEX, MITOCHONDRIAL"/>
    <property type="match status" value="1"/>
</dbReference>
<dbReference type="EC" id="2.3.1.61" evidence="5"/>
<dbReference type="InterPro" id="IPR006255">
    <property type="entry name" value="SucB"/>
</dbReference>
<feature type="region of interest" description="Disordered" evidence="13">
    <location>
        <begin position="122"/>
        <end position="208"/>
    </location>
</feature>
<dbReference type="InterPro" id="IPR050537">
    <property type="entry name" value="2-oxoacid_dehydrogenase"/>
</dbReference>
<comment type="pathway">
    <text evidence="3">Amino-acid degradation; L-lysine degradation via saccharopine pathway; glutaryl-CoA from L-lysine: step 6/6.</text>
</comment>
<evidence type="ECO:0000256" key="7">
    <source>
        <dbReference type="ARBA" id="ARBA00022679"/>
    </source>
</evidence>
<evidence type="ECO:0000256" key="6">
    <source>
        <dbReference type="ARBA" id="ARBA00022532"/>
    </source>
</evidence>
<evidence type="ECO:0000256" key="11">
    <source>
        <dbReference type="ARBA" id="ARBA00023315"/>
    </source>
</evidence>
<evidence type="ECO:0000259" key="14">
    <source>
        <dbReference type="PROSITE" id="PS50968"/>
    </source>
</evidence>
<dbReference type="FunFam" id="3.30.559.10:FF:000006">
    <property type="entry name" value="Dihydrolipoyllysine-residue succinyltransferase component of 2-oxoglutarate dehydrogenase complex, mitochondrial"/>
    <property type="match status" value="1"/>
</dbReference>
<keyword evidence="16" id="KW-1185">Reference proteome</keyword>
<gene>
    <name evidence="15" type="ORF">EDB92DRAFT_1843388</name>
</gene>
<dbReference type="GO" id="GO:0006099">
    <property type="term" value="P:tricarboxylic acid cycle"/>
    <property type="evidence" value="ECO:0007669"/>
    <property type="project" value="UniProtKB-KW"/>
</dbReference>
<evidence type="ECO:0000256" key="12">
    <source>
        <dbReference type="ARBA" id="ARBA00032406"/>
    </source>
</evidence>
<feature type="domain" description="Lipoyl-binding" evidence="14">
    <location>
        <begin position="46"/>
        <end position="121"/>
    </location>
</feature>
<dbReference type="InterPro" id="IPR023213">
    <property type="entry name" value="CAT-like_dom_sf"/>
</dbReference>
<keyword evidence="7" id="KW-0808">Transferase</keyword>
<comment type="cofactor">
    <cofactor evidence="1">
        <name>(R)-lipoate</name>
        <dbReference type="ChEBI" id="CHEBI:83088"/>
    </cofactor>
</comment>
<dbReference type="GO" id="GO:0005739">
    <property type="term" value="C:mitochondrion"/>
    <property type="evidence" value="ECO:0007669"/>
    <property type="project" value="UniProtKB-SubCell"/>
</dbReference>
<dbReference type="AlphaFoldDB" id="A0AAD4QD82"/>
<keyword evidence="6" id="KW-0816">Tricarboxylic acid cycle</keyword>
<reference evidence="15" key="1">
    <citation type="submission" date="2022-01" db="EMBL/GenBank/DDBJ databases">
        <title>Comparative genomics reveals a dynamic genome evolution in the ectomycorrhizal milk-cap (Lactarius) mushrooms.</title>
        <authorList>
            <consortium name="DOE Joint Genome Institute"/>
            <person name="Lebreton A."/>
            <person name="Tang N."/>
            <person name="Kuo A."/>
            <person name="LaButti K."/>
            <person name="Drula E."/>
            <person name="Barry K."/>
            <person name="Clum A."/>
            <person name="Lipzen A."/>
            <person name="Mousain D."/>
            <person name="Ng V."/>
            <person name="Wang R."/>
            <person name="Wang X."/>
            <person name="Dai Y."/>
            <person name="Henrissat B."/>
            <person name="Grigoriev I.V."/>
            <person name="Guerin-Laguette A."/>
            <person name="Yu F."/>
            <person name="Martin F.M."/>
        </authorList>
    </citation>
    <scope>NUCLEOTIDE SEQUENCE</scope>
    <source>
        <strain evidence="15">QP</strain>
    </source>
</reference>
<dbReference type="InterPro" id="IPR000089">
    <property type="entry name" value="Biotin_lipoyl"/>
</dbReference>
<accession>A0AAD4QD82</accession>
<dbReference type="Gene3D" id="2.40.50.100">
    <property type="match status" value="1"/>
</dbReference>
<dbReference type="Proteomes" id="UP001201163">
    <property type="component" value="Unassembled WGS sequence"/>
</dbReference>
<evidence type="ECO:0000256" key="1">
    <source>
        <dbReference type="ARBA" id="ARBA00001938"/>
    </source>
</evidence>
<comment type="caution">
    <text evidence="15">The sequence shown here is derived from an EMBL/GenBank/DDBJ whole genome shotgun (WGS) entry which is preliminary data.</text>
</comment>
<keyword evidence="8" id="KW-0450">Lipoyl</keyword>
<dbReference type="SUPFAM" id="SSF51230">
    <property type="entry name" value="Single hybrid motif"/>
    <property type="match status" value="1"/>
</dbReference>
<dbReference type="PROSITE" id="PS00189">
    <property type="entry name" value="LIPOYL"/>
    <property type="match status" value="1"/>
</dbReference>
<keyword evidence="9" id="KW-0809">Transit peptide</keyword>
<keyword evidence="11" id="KW-0012">Acyltransferase</keyword>
<evidence type="ECO:0000256" key="4">
    <source>
        <dbReference type="ARBA" id="ARBA00007317"/>
    </source>
</evidence>
<evidence type="ECO:0000256" key="10">
    <source>
        <dbReference type="ARBA" id="ARBA00023128"/>
    </source>
</evidence>
<dbReference type="InterPro" id="IPR001078">
    <property type="entry name" value="2-oxoacid_DH_actylTfrase"/>
</dbReference>
<evidence type="ECO:0000256" key="8">
    <source>
        <dbReference type="ARBA" id="ARBA00022823"/>
    </source>
</evidence>
<evidence type="ECO:0000313" key="15">
    <source>
        <dbReference type="EMBL" id="KAH8996343.1"/>
    </source>
</evidence>
<dbReference type="NCBIfam" id="TIGR01347">
    <property type="entry name" value="sucB"/>
    <property type="match status" value="1"/>
</dbReference>
<comment type="subcellular location">
    <subcellularLocation>
        <location evidence="2">Mitochondrion</location>
    </subcellularLocation>
</comment>
<dbReference type="EMBL" id="JAKELL010000009">
    <property type="protein sequence ID" value="KAH8996343.1"/>
    <property type="molecule type" value="Genomic_DNA"/>
</dbReference>